<dbReference type="InterPro" id="IPR024400">
    <property type="entry name" value="DUF2635"/>
</dbReference>
<gene>
    <name evidence="2" type="ORF">NFI88_06640</name>
</gene>
<dbReference type="Proteomes" id="UP001524547">
    <property type="component" value="Unassembled WGS sequence"/>
</dbReference>
<reference evidence="2 3" key="1">
    <citation type="submission" date="2022-06" db="EMBL/GenBank/DDBJ databases">
        <title>Rhizosaccharibacter gen. nov. sp. nov. KSS12, endophytic bacteria isolated from sugarcane.</title>
        <authorList>
            <person name="Pitiwittayakul N."/>
        </authorList>
    </citation>
    <scope>NUCLEOTIDE SEQUENCE [LARGE SCALE GENOMIC DNA]</scope>
    <source>
        <strain evidence="2 3">KSS12</strain>
    </source>
</reference>
<feature type="compositionally biased region" description="Basic and acidic residues" evidence="1">
    <location>
        <begin position="67"/>
        <end position="77"/>
    </location>
</feature>
<evidence type="ECO:0000313" key="2">
    <source>
        <dbReference type="EMBL" id="MCQ8240521.1"/>
    </source>
</evidence>
<organism evidence="2 3">
    <name type="scientific">Rhizosaccharibacter radicis</name>
    <dbReference type="NCBI Taxonomy" id="2782605"/>
    <lineage>
        <taxon>Bacteria</taxon>
        <taxon>Pseudomonadati</taxon>
        <taxon>Pseudomonadota</taxon>
        <taxon>Alphaproteobacteria</taxon>
        <taxon>Acetobacterales</taxon>
        <taxon>Acetobacteraceae</taxon>
        <taxon>Rhizosaccharibacter</taxon>
    </lineage>
</organism>
<keyword evidence="3" id="KW-1185">Reference proteome</keyword>
<feature type="region of interest" description="Disordered" evidence="1">
    <location>
        <begin position="44"/>
        <end position="77"/>
    </location>
</feature>
<name>A0ABT1VVZ6_9PROT</name>
<feature type="compositionally biased region" description="Low complexity" evidence="1">
    <location>
        <begin position="50"/>
        <end position="66"/>
    </location>
</feature>
<dbReference type="EMBL" id="JAMZEJ010000004">
    <property type="protein sequence ID" value="MCQ8240521.1"/>
    <property type="molecule type" value="Genomic_DNA"/>
</dbReference>
<dbReference type="RefSeq" id="WP_422919270.1">
    <property type="nucleotide sequence ID" value="NZ_JAMZEJ010000004.1"/>
</dbReference>
<protein>
    <submittedName>
        <fullName evidence="2">DUF2635 domain-containing protein</fullName>
    </submittedName>
</protein>
<comment type="caution">
    <text evidence="2">The sequence shown here is derived from an EMBL/GenBank/DDBJ whole genome shotgun (WGS) entry which is preliminary data.</text>
</comment>
<accession>A0ABT1VVZ6</accession>
<sequence>MFVKPAADRMIRWPRTMTPLRATGEHVPEDPFWLRALADKDVVRAEPEAADVPADADAPTPATETAEPSHDAEDARA</sequence>
<evidence type="ECO:0000313" key="3">
    <source>
        <dbReference type="Proteomes" id="UP001524547"/>
    </source>
</evidence>
<dbReference type="Pfam" id="PF10948">
    <property type="entry name" value="DUF2635"/>
    <property type="match status" value="1"/>
</dbReference>
<evidence type="ECO:0000256" key="1">
    <source>
        <dbReference type="SAM" id="MobiDB-lite"/>
    </source>
</evidence>
<proteinExistence type="predicted"/>